<evidence type="ECO:0000256" key="3">
    <source>
        <dbReference type="ARBA" id="ARBA00022490"/>
    </source>
</evidence>
<organism evidence="13 14">
    <name type="scientific">Lactonifactor longoviformis DSM 17459</name>
    <dbReference type="NCBI Taxonomy" id="1122155"/>
    <lineage>
        <taxon>Bacteria</taxon>
        <taxon>Bacillati</taxon>
        <taxon>Bacillota</taxon>
        <taxon>Clostridia</taxon>
        <taxon>Eubacteriales</taxon>
        <taxon>Clostridiaceae</taxon>
        <taxon>Lactonifactor</taxon>
    </lineage>
</organism>
<keyword evidence="5" id="KW-0902">Two-component regulatory system</keyword>
<evidence type="ECO:0000256" key="9">
    <source>
        <dbReference type="ARBA" id="ARBA00024867"/>
    </source>
</evidence>
<evidence type="ECO:0000256" key="4">
    <source>
        <dbReference type="ARBA" id="ARBA00022553"/>
    </source>
</evidence>
<dbReference type="Pfam" id="PF12833">
    <property type="entry name" value="HTH_18"/>
    <property type="match status" value="1"/>
</dbReference>
<comment type="function">
    <text evidence="9">May play the central regulatory role in sporulation. It may be an element of the effector pathway responsible for the activation of sporulation genes in response to nutritional stress. Spo0A may act in concert with spo0H (a sigma factor) to control the expression of some genes that are critical to the sporulation process.</text>
</comment>
<keyword evidence="14" id="KW-1185">Reference proteome</keyword>
<gene>
    <name evidence="13" type="ORF">SAMN02745158_01514</name>
</gene>
<dbReference type="RefSeq" id="WP_072850767.1">
    <property type="nucleotide sequence ID" value="NZ_FQVI01000006.1"/>
</dbReference>
<protein>
    <recommendedName>
        <fullName evidence="2">Stage 0 sporulation protein A homolog</fullName>
    </recommendedName>
</protein>
<evidence type="ECO:0000256" key="2">
    <source>
        <dbReference type="ARBA" id="ARBA00018672"/>
    </source>
</evidence>
<evidence type="ECO:0000259" key="12">
    <source>
        <dbReference type="PROSITE" id="PS50110"/>
    </source>
</evidence>
<feature type="domain" description="Response regulatory" evidence="12">
    <location>
        <begin position="2"/>
        <end position="119"/>
    </location>
</feature>
<dbReference type="PANTHER" id="PTHR42713">
    <property type="entry name" value="HISTIDINE KINASE-RELATED"/>
    <property type="match status" value="1"/>
</dbReference>
<dbReference type="SUPFAM" id="SSF52172">
    <property type="entry name" value="CheY-like"/>
    <property type="match status" value="1"/>
</dbReference>
<evidence type="ECO:0000256" key="1">
    <source>
        <dbReference type="ARBA" id="ARBA00004496"/>
    </source>
</evidence>
<dbReference type="PANTHER" id="PTHR42713:SF3">
    <property type="entry name" value="TRANSCRIPTIONAL REGULATORY PROTEIN HPTR"/>
    <property type="match status" value="1"/>
</dbReference>
<dbReference type="InterPro" id="IPR009057">
    <property type="entry name" value="Homeodomain-like_sf"/>
</dbReference>
<keyword evidence="6" id="KW-0805">Transcription regulation</keyword>
<dbReference type="Gene3D" id="1.10.10.60">
    <property type="entry name" value="Homeodomain-like"/>
    <property type="match status" value="2"/>
</dbReference>
<dbReference type="GO" id="GO:0005737">
    <property type="term" value="C:cytoplasm"/>
    <property type="evidence" value="ECO:0007669"/>
    <property type="project" value="UniProtKB-SubCell"/>
</dbReference>
<sequence length="512" mass="58344">MRIVIVEDEIRIREGISKLLGKIDPSYEIVGEAENGRTGLELVKAVRPDLVITDIKMPEMDGLQMLEELHKDGLLIKAIVLSAYSEFAYAQQAIHLGVSEYILKPVAVGELAQSLKNVEDQLKEARRNEGEHPEKLRSLENICIGLLMGTVAADRELETYLAGQYGIDPGGEFALLSFYLGKQYERERKHTAIEIETMLKGMGGVPHCLFYLPEKSEILVLLYRWEDLAKAEREISNYLVHHRGMAGQRAVSAGWHAFQGLSSLSGAFQTLQKYMDWALVLGSSVLIVYPKITQVQTQPLSYPVELEKEMRRELCAGRQKRIQQAGRAFREYFANGTVYAPREIKESYVRFLWSILNVGKEIDIEPLKAVGQQELLEDIMSAVTYDELEEILDGVTARIPVEGERDDNYLIQRTKSLIHEFYRQGITLDEIAGQLKITPEYLGMQFHRETGSNFSSYMKNYRVKKAKELLIGSRMKLYEIASAVGYSDPKYFSRVFKEVTGELPAEYRKRHQ</sequence>
<dbReference type="Pfam" id="PF00072">
    <property type="entry name" value="Response_reg"/>
    <property type="match status" value="1"/>
</dbReference>
<dbReference type="GO" id="GO:0003700">
    <property type="term" value="F:DNA-binding transcription factor activity"/>
    <property type="evidence" value="ECO:0007669"/>
    <property type="project" value="InterPro"/>
</dbReference>
<reference evidence="13 14" key="1">
    <citation type="submission" date="2016-11" db="EMBL/GenBank/DDBJ databases">
        <authorList>
            <person name="Jaros S."/>
            <person name="Januszkiewicz K."/>
            <person name="Wedrychowicz H."/>
        </authorList>
    </citation>
    <scope>NUCLEOTIDE SEQUENCE [LARGE SCALE GENOMIC DNA]</scope>
    <source>
        <strain evidence="13 14">DSM 17459</strain>
    </source>
</reference>
<dbReference type="PROSITE" id="PS50110">
    <property type="entry name" value="RESPONSE_REGULATORY"/>
    <property type="match status" value="1"/>
</dbReference>
<dbReference type="STRING" id="1122155.SAMN02745158_01514"/>
<evidence type="ECO:0000256" key="8">
    <source>
        <dbReference type="ARBA" id="ARBA00023163"/>
    </source>
</evidence>
<dbReference type="InterPro" id="IPR018060">
    <property type="entry name" value="HTH_AraC"/>
</dbReference>
<dbReference type="Proteomes" id="UP000184245">
    <property type="component" value="Unassembled WGS sequence"/>
</dbReference>
<evidence type="ECO:0000313" key="14">
    <source>
        <dbReference type="Proteomes" id="UP000184245"/>
    </source>
</evidence>
<dbReference type="OrthoDB" id="9794370at2"/>
<dbReference type="InterPro" id="IPR018062">
    <property type="entry name" value="HTH_AraC-typ_CS"/>
</dbReference>
<name>A0A1M4WAF2_9CLOT</name>
<evidence type="ECO:0000259" key="11">
    <source>
        <dbReference type="PROSITE" id="PS01124"/>
    </source>
</evidence>
<dbReference type="InterPro" id="IPR011006">
    <property type="entry name" value="CheY-like_superfamily"/>
</dbReference>
<dbReference type="GO" id="GO:0000160">
    <property type="term" value="P:phosphorelay signal transduction system"/>
    <property type="evidence" value="ECO:0007669"/>
    <property type="project" value="UniProtKB-KW"/>
</dbReference>
<feature type="modified residue" description="4-aspartylphosphate" evidence="10">
    <location>
        <position position="54"/>
    </location>
</feature>
<dbReference type="AlphaFoldDB" id="A0A1M4WAF2"/>
<dbReference type="SMART" id="SM00342">
    <property type="entry name" value="HTH_ARAC"/>
    <property type="match status" value="1"/>
</dbReference>
<keyword evidence="8" id="KW-0804">Transcription</keyword>
<proteinExistence type="predicted"/>
<evidence type="ECO:0000256" key="6">
    <source>
        <dbReference type="ARBA" id="ARBA00023015"/>
    </source>
</evidence>
<accession>A0A1M4WAF2</accession>
<dbReference type="Gene3D" id="3.40.50.2300">
    <property type="match status" value="1"/>
</dbReference>
<evidence type="ECO:0000256" key="5">
    <source>
        <dbReference type="ARBA" id="ARBA00023012"/>
    </source>
</evidence>
<dbReference type="CDD" id="cd17536">
    <property type="entry name" value="REC_YesN-like"/>
    <property type="match status" value="1"/>
</dbReference>
<dbReference type="SUPFAM" id="SSF46689">
    <property type="entry name" value="Homeodomain-like"/>
    <property type="match status" value="1"/>
</dbReference>
<feature type="domain" description="HTH araC/xylS-type" evidence="11">
    <location>
        <begin position="412"/>
        <end position="510"/>
    </location>
</feature>
<evidence type="ECO:0000313" key="13">
    <source>
        <dbReference type="EMBL" id="SHE78140.1"/>
    </source>
</evidence>
<dbReference type="InterPro" id="IPR051552">
    <property type="entry name" value="HptR"/>
</dbReference>
<dbReference type="PROSITE" id="PS01124">
    <property type="entry name" value="HTH_ARAC_FAMILY_2"/>
    <property type="match status" value="1"/>
</dbReference>
<dbReference type="GO" id="GO:0043565">
    <property type="term" value="F:sequence-specific DNA binding"/>
    <property type="evidence" value="ECO:0007669"/>
    <property type="project" value="InterPro"/>
</dbReference>
<dbReference type="SMART" id="SM00448">
    <property type="entry name" value="REC"/>
    <property type="match status" value="1"/>
</dbReference>
<dbReference type="PROSITE" id="PS00041">
    <property type="entry name" value="HTH_ARAC_FAMILY_1"/>
    <property type="match status" value="1"/>
</dbReference>
<keyword evidence="7" id="KW-0238">DNA-binding</keyword>
<keyword evidence="3" id="KW-0963">Cytoplasm</keyword>
<dbReference type="PRINTS" id="PR00032">
    <property type="entry name" value="HTHARAC"/>
</dbReference>
<evidence type="ECO:0000256" key="7">
    <source>
        <dbReference type="ARBA" id="ARBA00023125"/>
    </source>
</evidence>
<dbReference type="EMBL" id="FQVI01000006">
    <property type="protein sequence ID" value="SHE78140.1"/>
    <property type="molecule type" value="Genomic_DNA"/>
</dbReference>
<comment type="subcellular location">
    <subcellularLocation>
        <location evidence="1">Cytoplasm</location>
    </subcellularLocation>
</comment>
<keyword evidence="4 10" id="KW-0597">Phosphoprotein</keyword>
<dbReference type="InterPro" id="IPR001789">
    <property type="entry name" value="Sig_transdc_resp-reg_receiver"/>
</dbReference>
<dbReference type="InterPro" id="IPR020449">
    <property type="entry name" value="Tscrpt_reg_AraC-type_HTH"/>
</dbReference>
<evidence type="ECO:0000256" key="10">
    <source>
        <dbReference type="PROSITE-ProRule" id="PRU00169"/>
    </source>
</evidence>